<dbReference type="Proteomes" id="UP001303046">
    <property type="component" value="Unassembled WGS sequence"/>
</dbReference>
<name>A0ABR1DQW9_NECAM</name>
<dbReference type="InterPro" id="IPR006342">
    <property type="entry name" value="FkbM_mtfrase"/>
</dbReference>
<keyword evidence="3" id="KW-1185">Reference proteome</keyword>
<feature type="domain" description="Methyltransferase FkbM" evidence="1">
    <location>
        <begin position="655"/>
        <end position="719"/>
    </location>
</feature>
<dbReference type="Pfam" id="PF05050">
    <property type="entry name" value="Methyltransf_21"/>
    <property type="match status" value="3"/>
</dbReference>
<reference evidence="2 3" key="1">
    <citation type="submission" date="2023-08" db="EMBL/GenBank/DDBJ databases">
        <title>A Necator americanus chromosomal reference genome.</title>
        <authorList>
            <person name="Ilik V."/>
            <person name="Petrzelkova K.J."/>
            <person name="Pardy F."/>
            <person name="Fuh T."/>
            <person name="Niatou-Singa F.S."/>
            <person name="Gouil Q."/>
            <person name="Baker L."/>
            <person name="Ritchie M.E."/>
            <person name="Jex A.R."/>
            <person name="Gazzola D."/>
            <person name="Li H."/>
            <person name="Toshio Fujiwara R."/>
            <person name="Zhan B."/>
            <person name="Aroian R.V."/>
            <person name="Pafco B."/>
            <person name="Schwarz E.M."/>
        </authorList>
    </citation>
    <scope>NUCLEOTIDE SEQUENCE [LARGE SCALE GENOMIC DNA]</scope>
    <source>
        <strain evidence="2 3">Aroian</strain>
        <tissue evidence="2">Whole animal</tissue>
    </source>
</reference>
<accession>A0ABR1DQW9</accession>
<dbReference type="PANTHER" id="PTHR22989:SF5">
    <property type="entry name" value="METHYLTRANSFERASE FKBM DOMAIN-CONTAINING PROTEIN"/>
    <property type="match status" value="1"/>
</dbReference>
<proteinExistence type="predicted"/>
<feature type="domain" description="Methyltransferase FkbM" evidence="1">
    <location>
        <begin position="421"/>
        <end position="572"/>
    </location>
</feature>
<dbReference type="EMBL" id="JAVFWL010000004">
    <property type="protein sequence ID" value="KAK6751871.1"/>
    <property type="molecule type" value="Genomic_DNA"/>
</dbReference>
<evidence type="ECO:0000313" key="2">
    <source>
        <dbReference type="EMBL" id="KAK6751871.1"/>
    </source>
</evidence>
<dbReference type="PANTHER" id="PTHR22989">
    <property type="entry name" value="UNCHARACTERIZED DUF13 C.ELEGANS"/>
    <property type="match status" value="1"/>
</dbReference>
<evidence type="ECO:0000313" key="3">
    <source>
        <dbReference type="Proteomes" id="UP001303046"/>
    </source>
</evidence>
<sequence length="722" mass="83457">MILRTGIVPLLDLYEEFLDFEIRIILSDQGLTCAGVHSSPMRRSDGPIILVLCIVIFCLFSLQSYPKYQLDQVDTGPDPRVKGQFNDWKKCIETNISVYKKDANGLWFNLWKGVKLCEKLPFMADLQIEMFHNKDETKYHIRSLQKPSVIVTLGIGHDTAAEESLVKRLPEGSEFYGADPMHEGNEELFTKFGSYFPFAVGAKSQVSTANVLINDTYVGRSVVQIDLAYFLSEIIKHKVYDDLWIDAEEAEYDMFPYFYRGGELDQNGIVLCQFNMEVHRWDEDVMKERFRDFLFKILEENPFKFVLCENGCLRFVRTMRRSEGPIILVLCVVIFCLFSLQNYPKYQLDQMDTGPDPRVKEQFNEWKKCIETNISIYENDAKGLWWNLWKGVKLCEKLPFMADLEIENFNNGDETKRHIRSLQKPSVIVTLGIGHDTAAEEALVKVLPEGSKFYGADPMHEGNEELYKKFGSYFPFAVGAKSQVSTANVLINGTYVDKNVVHIDLAYFLAEIIKHKVYDDIWIDAEGAEYDMFPYFYQGGELDQNGIVLCQFNMEVHNPDDAMKERFREYLFKILEGNRYAFFRPTDTGPDPRVKGQYNDWKKCIETNISIYEKDAKGKPSVIVTLGIGHDTAAEEALVKVEKFSVVAVLYMVFGCTYVNRDVVHIDLAYFLYEIIKHKVYDDIWIDAEGAEYDMFPYFYQEGELDQNGITLCQFNMEVSLR</sequence>
<protein>
    <recommendedName>
        <fullName evidence="1">Methyltransferase FkbM domain-containing protein</fullName>
    </recommendedName>
</protein>
<gene>
    <name evidence="2" type="primary">Necator_chrIV.g16647</name>
    <name evidence="2" type="ORF">RB195_003350</name>
</gene>
<feature type="domain" description="Methyltransferase FkbM" evidence="1">
    <location>
        <begin position="126"/>
        <end position="292"/>
    </location>
</feature>
<comment type="caution">
    <text evidence="2">The sequence shown here is derived from an EMBL/GenBank/DDBJ whole genome shotgun (WGS) entry which is preliminary data.</text>
</comment>
<evidence type="ECO:0000259" key="1">
    <source>
        <dbReference type="Pfam" id="PF05050"/>
    </source>
</evidence>
<organism evidence="2 3">
    <name type="scientific">Necator americanus</name>
    <name type="common">Human hookworm</name>
    <dbReference type="NCBI Taxonomy" id="51031"/>
    <lineage>
        <taxon>Eukaryota</taxon>
        <taxon>Metazoa</taxon>
        <taxon>Ecdysozoa</taxon>
        <taxon>Nematoda</taxon>
        <taxon>Chromadorea</taxon>
        <taxon>Rhabditida</taxon>
        <taxon>Rhabditina</taxon>
        <taxon>Rhabditomorpha</taxon>
        <taxon>Strongyloidea</taxon>
        <taxon>Ancylostomatidae</taxon>
        <taxon>Bunostominae</taxon>
        <taxon>Necator</taxon>
    </lineage>
</organism>